<organism evidence="1 2">
    <name type="scientific">Streptosporangium oxazolinicum</name>
    <dbReference type="NCBI Taxonomy" id="909287"/>
    <lineage>
        <taxon>Bacteria</taxon>
        <taxon>Bacillati</taxon>
        <taxon>Actinomycetota</taxon>
        <taxon>Actinomycetes</taxon>
        <taxon>Streptosporangiales</taxon>
        <taxon>Streptosporangiaceae</taxon>
        <taxon>Streptosporangium</taxon>
    </lineage>
</organism>
<protein>
    <submittedName>
        <fullName evidence="1">Uncharacterized protein</fullName>
    </submittedName>
</protein>
<reference evidence="2" key="1">
    <citation type="journal article" date="2019" name="Int. J. Syst. Evol. Microbiol.">
        <title>The Global Catalogue of Microorganisms (GCM) 10K type strain sequencing project: providing services to taxonomists for standard genome sequencing and annotation.</title>
        <authorList>
            <consortium name="The Broad Institute Genomics Platform"/>
            <consortium name="The Broad Institute Genome Sequencing Center for Infectious Disease"/>
            <person name="Wu L."/>
            <person name="Ma J."/>
        </authorList>
    </citation>
    <scope>NUCLEOTIDE SEQUENCE [LARGE SCALE GENOMIC DNA]</scope>
    <source>
        <strain evidence="2">JCM 17388</strain>
    </source>
</reference>
<name>A0ABP8AE06_9ACTN</name>
<dbReference type="Proteomes" id="UP001501251">
    <property type="component" value="Unassembled WGS sequence"/>
</dbReference>
<proteinExistence type="predicted"/>
<sequence>MIELTGCLSPHVSTPQRDHTRLVWLSPDRGTARLRVITWTCQCRATLYELCQAGGQGFIRRTLQLDGSPEVHETYRWPIKQADDIWRALLSGEAR</sequence>
<dbReference type="RefSeq" id="WP_344915070.1">
    <property type="nucleotide sequence ID" value="NZ_BAABAQ010000001.1"/>
</dbReference>
<evidence type="ECO:0000313" key="2">
    <source>
        <dbReference type="Proteomes" id="UP001501251"/>
    </source>
</evidence>
<accession>A0ABP8AE06</accession>
<evidence type="ECO:0000313" key="1">
    <source>
        <dbReference type="EMBL" id="GAA4182415.1"/>
    </source>
</evidence>
<comment type="caution">
    <text evidence="1">The sequence shown here is derived from an EMBL/GenBank/DDBJ whole genome shotgun (WGS) entry which is preliminary data.</text>
</comment>
<dbReference type="EMBL" id="BAABAQ010000001">
    <property type="protein sequence ID" value="GAA4182415.1"/>
    <property type="molecule type" value="Genomic_DNA"/>
</dbReference>
<gene>
    <name evidence="1" type="ORF">GCM10022252_08310</name>
</gene>
<keyword evidence="2" id="KW-1185">Reference proteome</keyword>